<dbReference type="RefSeq" id="WP_344845194.1">
    <property type="nucleotide sequence ID" value="NZ_BAABDF010000006.1"/>
</dbReference>
<keyword evidence="4" id="KW-1185">Reference proteome</keyword>
<feature type="region of interest" description="Disordered" evidence="1">
    <location>
        <begin position="122"/>
        <end position="150"/>
    </location>
</feature>
<accession>A0ABP7K2T0</accession>
<name>A0ABP7K2T0_9RHOB</name>
<keyword evidence="2" id="KW-0732">Signal</keyword>
<reference evidence="4" key="1">
    <citation type="journal article" date="2019" name="Int. J. Syst. Evol. Microbiol.">
        <title>The Global Catalogue of Microorganisms (GCM) 10K type strain sequencing project: providing services to taxonomists for standard genome sequencing and annotation.</title>
        <authorList>
            <consortium name="The Broad Institute Genomics Platform"/>
            <consortium name="The Broad Institute Genome Sequencing Center for Infectious Disease"/>
            <person name="Wu L."/>
            <person name="Ma J."/>
        </authorList>
    </citation>
    <scope>NUCLEOTIDE SEQUENCE [LARGE SCALE GENOMIC DNA]</scope>
    <source>
        <strain evidence="4">JCM 17190</strain>
    </source>
</reference>
<evidence type="ECO:0000313" key="4">
    <source>
        <dbReference type="Proteomes" id="UP001399917"/>
    </source>
</evidence>
<dbReference type="Proteomes" id="UP001399917">
    <property type="component" value="Unassembled WGS sequence"/>
</dbReference>
<evidence type="ECO:0000256" key="2">
    <source>
        <dbReference type="SAM" id="SignalP"/>
    </source>
</evidence>
<feature type="chain" id="PRO_5046534460" description="Lipoprotein" evidence="2">
    <location>
        <begin position="21"/>
        <end position="314"/>
    </location>
</feature>
<dbReference type="PROSITE" id="PS51257">
    <property type="entry name" value="PROKAR_LIPOPROTEIN"/>
    <property type="match status" value="1"/>
</dbReference>
<sequence length="314" mass="32944">MRLFAVLPVLIFLGACQMNSATPAGYAPADEQADPTTSLAQDFEVAARTSDAQGEKKGLFAFLKPTPPPSALAGSDIEVVESTGTDQTATTGQTPGLFAFLTGPKTVTPASPESGVVEAAMPTDTPQTNSAPQTPRQPRRGLFGLGGGGAASTATVQPGEVLPFGEVGLACGFKTSDLGKQVDSFPHDGRAVWKLYDTNPLATGPRTQFITGFSDGCPRQVTAALVVFGSAAVHQVHRYGKPMASTRWSAADNAYEEIKSSVCGVARKQPCGDAKLAALDKRLAFLSIYPRFGGNEGWLELLLDQGRLVSKQIR</sequence>
<feature type="compositionally biased region" description="Polar residues" evidence="1">
    <location>
        <begin position="124"/>
        <end position="136"/>
    </location>
</feature>
<organism evidence="3 4">
    <name type="scientific">Celeribacter arenosi</name>
    <dbReference type="NCBI Taxonomy" id="792649"/>
    <lineage>
        <taxon>Bacteria</taxon>
        <taxon>Pseudomonadati</taxon>
        <taxon>Pseudomonadota</taxon>
        <taxon>Alphaproteobacteria</taxon>
        <taxon>Rhodobacterales</taxon>
        <taxon>Roseobacteraceae</taxon>
        <taxon>Celeribacter</taxon>
    </lineage>
</organism>
<protein>
    <recommendedName>
        <fullName evidence="5">Lipoprotein</fullName>
    </recommendedName>
</protein>
<comment type="caution">
    <text evidence="3">The sequence shown here is derived from an EMBL/GenBank/DDBJ whole genome shotgun (WGS) entry which is preliminary data.</text>
</comment>
<gene>
    <name evidence="3" type="ORF">GCM10022404_12670</name>
</gene>
<evidence type="ECO:0008006" key="5">
    <source>
        <dbReference type="Google" id="ProtNLM"/>
    </source>
</evidence>
<evidence type="ECO:0000256" key="1">
    <source>
        <dbReference type="SAM" id="MobiDB-lite"/>
    </source>
</evidence>
<feature type="signal peptide" evidence="2">
    <location>
        <begin position="1"/>
        <end position="20"/>
    </location>
</feature>
<proteinExistence type="predicted"/>
<dbReference type="EMBL" id="BAABDF010000006">
    <property type="protein sequence ID" value="GAA3863727.1"/>
    <property type="molecule type" value="Genomic_DNA"/>
</dbReference>
<evidence type="ECO:0000313" key="3">
    <source>
        <dbReference type="EMBL" id="GAA3863727.1"/>
    </source>
</evidence>